<evidence type="ECO:0000313" key="3">
    <source>
        <dbReference type="Proteomes" id="UP001142175"/>
    </source>
</evidence>
<keyword evidence="1" id="KW-0472">Membrane</keyword>
<dbReference type="RefSeq" id="WP_258422690.1">
    <property type="nucleotide sequence ID" value="NZ_JANSUY010000003.1"/>
</dbReference>
<organism evidence="2 3">
    <name type="scientific">Aquiflexum gelatinilyticum</name>
    <dbReference type="NCBI Taxonomy" id="2961943"/>
    <lineage>
        <taxon>Bacteria</taxon>
        <taxon>Pseudomonadati</taxon>
        <taxon>Bacteroidota</taxon>
        <taxon>Cytophagia</taxon>
        <taxon>Cytophagales</taxon>
        <taxon>Cyclobacteriaceae</taxon>
        <taxon>Aquiflexum</taxon>
    </lineage>
</organism>
<proteinExistence type="predicted"/>
<name>A0A9X2P423_9BACT</name>
<keyword evidence="1" id="KW-0812">Transmembrane</keyword>
<feature type="transmembrane region" description="Helical" evidence="1">
    <location>
        <begin position="6"/>
        <end position="27"/>
    </location>
</feature>
<dbReference type="Proteomes" id="UP001142175">
    <property type="component" value="Unassembled WGS sequence"/>
</dbReference>
<accession>A0A9X2P423</accession>
<protein>
    <submittedName>
        <fullName evidence="2">Uncharacterized protein</fullName>
    </submittedName>
</protein>
<dbReference type="EMBL" id="JANSUY010000003">
    <property type="protein sequence ID" value="MCR9014812.1"/>
    <property type="molecule type" value="Genomic_DNA"/>
</dbReference>
<evidence type="ECO:0000313" key="2">
    <source>
        <dbReference type="EMBL" id="MCR9014812.1"/>
    </source>
</evidence>
<feature type="transmembrane region" description="Helical" evidence="1">
    <location>
        <begin position="47"/>
        <end position="70"/>
    </location>
</feature>
<sequence>MTHILFSIIFLMASYFLAVLALVQGYIPGGYRIEKGDDGKTREFLQYLKILGISFIIASALSGMMFYFFIYPSYEFI</sequence>
<keyword evidence="1" id="KW-1133">Transmembrane helix</keyword>
<evidence type="ECO:0000256" key="1">
    <source>
        <dbReference type="SAM" id="Phobius"/>
    </source>
</evidence>
<dbReference type="AlphaFoldDB" id="A0A9X2P423"/>
<reference evidence="2" key="1">
    <citation type="submission" date="2022-08" db="EMBL/GenBank/DDBJ databases">
        <authorList>
            <person name="Zhang D."/>
        </authorList>
    </citation>
    <scope>NUCLEOTIDE SEQUENCE</scope>
    <source>
        <strain evidence="2">XJ19-11</strain>
    </source>
</reference>
<comment type="caution">
    <text evidence="2">The sequence shown here is derived from an EMBL/GenBank/DDBJ whole genome shotgun (WGS) entry which is preliminary data.</text>
</comment>
<gene>
    <name evidence="2" type="ORF">NU887_07160</name>
</gene>
<keyword evidence="3" id="KW-1185">Reference proteome</keyword>